<evidence type="ECO:0000313" key="3">
    <source>
        <dbReference type="Proteomes" id="UP000551758"/>
    </source>
</evidence>
<feature type="region of interest" description="Disordered" evidence="1">
    <location>
        <begin position="81"/>
        <end position="141"/>
    </location>
</feature>
<evidence type="ECO:0000313" key="2">
    <source>
        <dbReference type="EMBL" id="KAF5924775.1"/>
    </source>
</evidence>
<dbReference type="EMBL" id="JACDTQ010000900">
    <property type="protein sequence ID" value="KAF5924775.1"/>
    <property type="molecule type" value="Genomic_DNA"/>
</dbReference>
<protein>
    <submittedName>
        <fullName evidence="2">Uncharacterized protein</fullName>
    </submittedName>
</protein>
<sequence>MIPQPRSPSFIFWLPPDAENGLLRSCLQWSPQRGMLDRRFSVPELQLQAQKNEELCLKQDLSEEVGLYWLPVVLPPSWEQREMEKRTGKKRKTQTPKEEVNVPKDTSEQEKVSGNSQPNKSSTLAKKPSKEPGLNPDDEEHIFDDFDASFKDDFEGVPGGPQTRSTAQWQRHLAFASGLVPPSATPACGVHSGFGPLPCSFGLHTLGPLGPEPMPMQPGRRPVALSFCSEHRGPAIPAWLAAVTVLWFVLWLPSLG</sequence>
<name>A0A7J7F9Q9_DICBM</name>
<feature type="compositionally biased region" description="Basic and acidic residues" evidence="1">
    <location>
        <begin position="95"/>
        <end position="111"/>
    </location>
</feature>
<dbReference type="AlphaFoldDB" id="A0A7J7F9Q9"/>
<organism evidence="2 3">
    <name type="scientific">Diceros bicornis minor</name>
    <name type="common">South-central black rhinoceros</name>
    <dbReference type="NCBI Taxonomy" id="77932"/>
    <lineage>
        <taxon>Eukaryota</taxon>
        <taxon>Metazoa</taxon>
        <taxon>Chordata</taxon>
        <taxon>Craniata</taxon>
        <taxon>Vertebrata</taxon>
        <taxon>Euteleostomi</taxon>
        <taxon>Mammalia</taxon>
        <taxon>Eutheria</taxon>
        <taxon>Laurasiatheria</taxon>
        <taxon>Perissodactyla</taxon>
        <taxon>Rhinocerotidae</taxon>
        <taxon>Diceros</taxon>
    </lineage>
</organism>
<gene>
    <name evidence="2" type="ORF">HPG69_014818</name>
</gene>
<reference evidence="2 3" key="1">
    <citation type="journal article" date="2020" name="Mol. Biol. Evol.">
        <title>Interspecific Gene Flow and the Evolution of Specialization in Black and White Rhinoceros.</title>
        <authorList>
            <person name="Moodley Y."/>
            <person name="Westbury M.V."/>
            <person name="Russo I.M."/>
            <person name="Gopalakrishnan S."/>
            <person name="Rakotoarivelo A."/>
            <person name="Olsen R.A."/>
            <person name="Prost S."/>
            <person name="Tunstall T."/>
            <person name="Ryder O.A."/>
            <person name="Dalen L."/>
            <person name="Bruford M.W."/>
        </authorList>
    </citation>
    <scope>NUCLEOTIDE SEQUENCE [LARGE SCALE GENOMIC DNA]</scope>
    <source>
        <strain evidence="2">SBR-YM</strain>
        <tissue evidence="2">Skin</tissue>
    </source>
</reference>
<dbReference type="Proteomes" id="UP000551758">
    <property type="component" value="Unassembled WGS sequence"/>
</dbReference>
<comment type="caution">
    <text evidence="2">The sequence shown here is derived from an EMBL/GenBank/DDBJ whole genome shotgun (WGS) entry which is preliminary data.</text>
</comment>
<proteinExistence type="predicted"/>
<evidence type="ECO:0000256" key="1">
    <source>
        <dbReference type="SAM" id="MobiDB-lite"/>
    </source>
</evidence>
<feature type="compositionally biased region" description="Polar residues" evidence="1">
    <location>
        <begin position="112"/>
        <end position="124"/>
    </location>
</feature>
<accession>A0A7J7F9Q9</accession>
<keyword evidence="3" id="KW-1185">Reference proteome</keyword>